<dbReference type="InterPro" id="IPR040992">
    <property type="entry name" value="XRN1_D1"/>
</dbReference>
<dbReference type="EMBL" id="LAVV01008995">
    <property type="protein sequence ID" value="KNZ51463.1"/>
    <property type="molecule type" value="Genomic_DNA"/>
</dbReference>
<dbReference type="Proteomes" id="UP000037035">
    <property type="component" value="Unassembled WGS sequence"/>
</dbReference>
<comment type="caution">
    <text evidence="2">The sequence shown here is derived from an EMBL/GenBank/DDBJ whole genome shotgun (WGS) entry which is preliminary data.</text>
</comment>
<protein>
    <recommendedName>
        <fullName evidence="1">5'-3' exoribonuclease 1 D1 domain-containing protein</fullName>
    </recommendedName>
</protein>
<accession>A0A0L6USE6</accession>
<gene>
    <name evidence="2" type="ORF">VP01_3944g2</name>
</gene>
<dbReference type="AlphaFoldDB" id="A0A0L6USE6"/>
<evidence type="ECO:0000313" key="2">
    <source>
        <dbReference type="EMBL" id="KNZ51463.1"/>
    </source>
</evidence>
<evidence type="ECO:0000259" key="1">
    <source>
        <dbReference type="Pfam" id="PF18332"/>
    </source>
</evidence>
<reference evidence="2 3" key="1">
    <citation type="submission" date="2015-08" db="EMBL/GenBank/DDBJ databases">
        <title>Next Generation Sequencing and Analysis of the Genome of Puccinia sorghi L Schw, the Causal Agent of Maize Common Rust.</title>
        <authorList>
            <person name="Rochi L."/>
            <person name="Burguener G."/>
            <person name="Darino M."/>
            <person name="Turjanski A."/>
            <person name="Kreff E."/>
            <person name="Dieguez M.J."/>
            <person name="Sacco F."/>
        </authorList>
    </citation>
    <scope>NUCLEOTIDE SEQUENCE [LARGE SCALE GENOMIC DNA]</scope>
    <source>
        <strain evidence="2 3">RO10H11247</strain>
    </source>
</reference>
<dbReference type="STRING" id="27349.A0A0L6USE6"/>
<evidence type="ECO:0000313" key="3">
    <source>
        <dbReference type="Proteomes" id="UP000037035"/>
    </source>
</evidence>
<name>A0A0L6USE6_9BASI</name>
<organism evidence="2 3">
    <name type="scientific">Puccinia sorghi</name>
    <dbReference type="NCBI Taxonomy" id="27349"/>
    <lineage>
        <taxon>Eukaryota</taxon>
        <taxon>Fungi</taxon>
        <taxon>Dikarya</taxon>
        <taxon>Basidiomycota</taxon>
        <taxon>Pucciniomycotina</taxon>
        <taxon>Pucciniomycetes</taxon>
        <taxon>Pucciniales</taxon>
        <taxon>Pucciniaceae</taxon>
        <taxon>Puccinia</taxon>
    </lineage>
</organism>
<keyword evidence="3" id="KW-1185">Reference proteome</keyword>
<dbReference type="Gene3D" id="2.170.260.40">
    <property type="match status" value="1"/>
</dbReference>
<sequence>MCNNTGTLWLHKIIVYQYKSKSETILIDVQNIFKGTKVKDVENLLLGYHAYVGYPFLWEAKVTAKLEILSK</sequence>
<feature type="domain" description="5'-3' exoribonuclease 1 D1" evidence="1">
    <location>
        <begin position="5"/>
        <end position="64"/>
    </location>
</feature>
<proteinExistence type="predicted"/>
<dbReference type="VEuPathDB" id="FungiDB:VP01_3944g2"/>
<dbReference type="Pfam" id="PF18332">
    <property type="entry name" value="XRN1_D1"/>
    <property type="match status" value="1"/>
</dbReference>
<dbReference type="InterPro" id="IPR047007">
    <property type="entry name" value="XRN1_D1_sf"/>
</dbReference>